<keyword evidence="2" id="KW-0812">Transmembrane</keyword>
<keyword evidence="5" id="KW-1185">Reference proteome</keyword>
<sequence length="224" mass="24412">MKNFIKNNALSLFFLAAFLLSLVGQSFAGNADANQQRLAEGGAPLSWVSYVTSSDFTADVAENWQSEYLQFLLFILATVWLVQRGSTESKKPGEEGGESDAEQKTGRYAESDSPAWAAAAGWRRSLYGNSLGLVMGAVFVLSWLGQSVSGQASYNTQQLAQLEDPVSWGEYVVSADFWNRTLQNWQSEFLAVLSMVVLSVYLRQRGSTQSKPVGAAHDTTGVEG</sequence>
<keyword evidence="3" id="KW-0732">Signal</keyword>
<gene>
    <name evidence="4" type="ORF">HDA43_003209</name>
</gene>
<name>A0A852UYM6_9ACTN</name>
<protein>
    <submittedName>
        <fullName evidence="4">Uncharacterized protein</fullName>
    </submittedName>
</protein>
<keyword evidence="2" id="KW-1133">Transmembrane helix</keyword>
<organism evidence="4 5">
    <name type="scientific">Streptosporangium sandarakinum</name>
    <dbReference type="NCBI Taxonomy" id="1260955"/>
    <lineage>
        <taxon>Bacteria</taxon>
        <taxon>Bacillati</taxon>
        <taxon>Actinomycetota</taxon>
        <taxon>Actinomycetes</taxon>
        <taxon>Streptosporangiales</taxon>
        <taxon>Streptosporangiaceae</taxon>
        <taxon>Streptosporangium</taxon>
    </lineage>
</organism>
<accession>A0A852UYM6</accession>
<dbReference type="RefSeq" id="WP_179821486.1">
    <property type="nucleotide sequence ID" value="NZ_JACCCO010000001.1"/>
</dbReference>
<evidence type="ECO:0000256" key="1">
    <source>
        <dbReference type="SAM" id="MobiDB-lite"/>
    </source>
</evidence>
<proteinExistence type="predicted"/>
<feature type="transmembrane region" description="Helical" evidence="2">
    <location>
        <begin position="126"/>
        <end position="145"/>
    </location>
</feature>
<keyword evidence="2" id="KW-0472">Membrane</keyword>
<evidence type="ECO:0000313" key="4">
    <source>
        <dbReference type="EMBL" id="NYF41050.1"/>
    </source>
</evidence>
<reference evidence="4 5" key="1">
    <citation type="submission" date="2020-07" db="EMBL/GenBank/DDBJ databases">
        <title>Sequencing the genomes of 1000 actinobacteria strains.</title>
        <authorList>
            <person name="Klenk H.-P."/>
        </authorList>
    </citation>
    <scope>NUCLEOTIDE SEQUENCE [LARGE SCALE GENOMIC DNA]</scope>
    <source>
        <strain evidence="4 5">DSM 45763</strain>
    </source>
</reference>
<dbReference type="InterPro" id="IPR046657">
    <property type="entry name" value="DUF6766"/>
</dbReference>
<evidence type="ECO:0000313" key="5">
    <source>
        <dbReference type="Proteomes" id="UP000576393"/>
    </source>
</evidence>
<dbReference type="EMBL" id="JACCCO010000001">
    <property type="protein sequence ID" value="NYF41050.1"/>
    <property type="molecule type" value="Genomic_DNA"/>
</dbReference>
<feature type="transmembrane region" description="Helical" evidence="2">
    <location>
        <begin position="185"/>
        <end position="202"/>
    </location>
</feature>
<comment type="caution">
    <text evidence="4">The sequence shown here is derived from an EMBL/GenBank/DDBJ whole genome shotgun (WGS) entry which is preliminary data.</text>
</comment>
<dbReference type="Proteomes" id="UP000576393">
    <property type="component" value="Unassembled WGS sequence"/>
</dbReference>
<feature type="region of interest" description="Disordered" evidence="1">
    <location>
        <begin position="87"/>
        <end position="109"/>
    </location>
</feature>
<feature type="signal peptide" evidence="3">
    <location>
        <begin position="1"/>
        <end position="28"/>
    </location>
</feature>
<evidence type="ECO:0000256" key="2">
    <source>
        <dbReference type="SAM" id="Phobius"/>
    </source>
</evidence>
<feature type="chain" id="PRO_5039466044" evidence="3">
    <location>
        <begin position="29"/>
        <end position="224"/>
    </location>
</feature>
<feature type="transmembrane region" description="Helical" evidence="2">
    <location>
        <begin position="64"/>
        <end position="82"/>
    </location>
</feature>
<evidence type="ECO:0000256" key="3">
    <source>
        <dbReference type="SAM" id="SignalP"/>
    </source>
</evidence>
<dbReference type="AlphaFoldDB" id="A0A852UYM6"/>
<dbReference type="Pfam" id="PF20554">
    <property type="entry name" value="DUF6766"/>
    <property type="match status" value="1"/>
</dbReference>